<dbReference type="AlphaFoldDB" id="A0A5E5BJV2"/>
<dbReference type="Proteomes" id="UP000335538">
    <property type="component" value="Unassembled WGS sequence"/>
</dbReference>
<gene>
    <name evidence="1" type="ORF">PSP31121_05305</name>
</gene>
<evidence type="ECO:0000313" key="1">
    <source>
        <dbReference type="EMBL" id="VVE85567.1"/>
    </source>
</evidence>
<reference evidence="1 2" key="1">
    <citation type="submission" date="2019-08" db="EMBL/GenBank/DDBJ databases">
        <authorList>
            <person name="Peeters C."/>
        </authorList>
    </citation>
    <scope>NUCLEOTIDE SEQUENCE [LARGE SCALE GENOMIC DNA]</scope>
    <source>
        <strain evidence="1 2">LMG 31121</strain>
    </source>
</reference>
<accession>A0A5E5BJV2</accession>
<dbReference type="EMBL" id="CABPSR010000029">
    <property type="protein sequence ID" value="VVE85567.1"/>
    <property type="molecule type" value="Genomic_DNA"/>
</dbReference>
<dbReference type="RefSeq" id="WP_150811392.1">
    <property type="nucleotide sequence ID" value="NZ_CABPSR010000029.1"/>
</dbReference>
<organism evidence="1 2">
    <name type="scientific">Pandoraea sputorum</name>
    <dbReference type="NCBI Taxonomy" id="93222"/>
    <lineage>
        <taxon>Bacteria</taxon>
        <taxon>Pseudomonadati</taxon>
        <taxon>Pseudomonadota</taxon>
        <taxon>Betaproteobacteria</taxon>
        <taxon>Burkholderiales</taxon>
        <taxon>Burkholderiaceae</taxon>
        <taxon>Pandoraea</taxon>
    </lineage>
</organism>
<sequence length="111" mass="12494">MEDYTVVRPHEPLEPLENKVARIAQYFLERTQTMDDALTRVGAQMAVHSLALRSLARALEFPEAVERGFRAELDTLLGAFDDSPLTPQAHDALLLETNGFLAALQRKDRCE</sequence>
<evidence type="ECO:0000313" key="2">
    <source>
        <dbReference type="Proteomes" id="UP000335538"/>
    </source>
</evidence>
<protein>
    <submittedName>
        <fullName evidence="1">Uncharacterized protein</fullName>
    </submittedName>
</protein>
<proteinExistence type="predicted"/>
<name>A0A5E5BJV2_9BURK</name>